<accession>A0ABT4SPY1</accession>
<evidence type="ECO:0000313" key="1">
    <source>
        <dbReference type="EMBL" id="MDA0639130.1"/>
    </source>
</evidence>
<dbReference type="EMBL" id="JAPNUD010000001">
    <property type="protein sequence ID" value="MDA0639130.1"/>
    <property type="molecule type" value="Genomic_DNA"/>
</dbReference>
<organism evidence="1 2">
    <name type="scientific">Nonomuraea ferruginea</name>
    <dbReference type="NCBI Taxonomy" id="46174"/>
    <lineage>
        <taxon>Bacteria</taxon>
        <taxon>Bacillati</taxon>
        <taxon>Actinomycetota</taxon>
        <taxon>Actinomycetes</taxon>
        <taxon>Streptosporangiales</taxon>
        <taxon>Streptosporangiaceae</taxon>
        <taxon>Nonomuraea</taxon>
    </lineage>
</organism>
<protein>
    <submittedName>
        <fullName evidence="1">Uncharacterized protein</fullName>
    </submittedName>
</protein>
<keyword evidence="2" id="KW-1185">Reference proteome</keyword>
<reference evidence="1 2" key="1">
    <citation type="submission" date="2022-11" db="EMBL/GenBank/DDBJ databases">
        <title>Nonomuraea corallina sp. nov., a new species of the genus Nonomuraea isolated from sea side sediment in Thai sea.</title>
        <authorList>
            <person name="Ngamcharungchit C."/>
            <person name="Matsumoto A."/>
            <person name="Suriyachadkun C."/>
            <person name="Panbangred W."/>
            <person name="Inahashi Y."/>
            <person name="Intra B."/>
        </authorList>
    </citation>
    <scope>NUCLEOTIDE SEQUENCE [LARGE SCALE GENOMIC DNA]</scope>
    <source>
        <strain evidence="1 2">DSM 43553</strain>
    </source>
</reference>
<evidence type="ECO:0000313" key="2">
    <source>
        <dbReference type="Proteomes" id="UP001212498"/>
    </source>
</evidence>
<name>A0ABT4SPY1_9ACTN</name>
<gene>
    <name evidence="1" type="ORF">OUY24_00690</name>
</gene>
<proteinExistence type="predicted"/>
<comment type="caution">
    <text evidence="1">The sequence shown here is derived from an EMBL/GenBank/DDBJ whole genome shotgun (WGS) entry which is preliminary data.</text>
</comment>
<dbReference type="Proteomes" id="UP001212498">
    <property type="component" value="Unassembled WGS sequence"/>
</dbReference>
<sequence>MKKLARFLLGDPLGQPADGRPIGIGLATALRKQRSADDAERFLTRWAEQRHVHKSAR</sequence>
<dbReference type="RefSeq" id="WP_187281307.1">
    <property type="nucleotide sequence ID" value="NZ_BAABFD010000007.1"/>
</dbReference>